<feature type="domain" description="Phospholipid/glycerol acyltransferase" evidence="3">
    <location>
        <begin position="34"/>
        <end position="144"/>
    </location>
</feature>
<reference evidence="4 5" key="1">
    <citation type="submission" date="2022-10" db="EMBL/GenBank/DDBJ databases">
        <title>Comparative genomic analysis of Cohnella hashimotonis sp. nov., isolated from the International Space Station.</title>
        <authorList>
            <person name="Simpson A."/>
            <person name="Venkateswaran K."/>
        </authorList>
    </citation>
    <scope>NUCLEOTIDE SEQUENCE [LARGE SCALE GENOMIC DNA]</scope>
    <source>
        <strain evidence="4 5">DSM 18997</strain>
    </source>
</reference>
<dbReference type="Pfam" id="PF01553">
    <property type="entry name" value="Acyltransferase"/>
    <property type="match status" value="1"/>
</dbReference>
<dbReference type="GO" id="GO:0003841">
    <property type="term" value="F:1-acylglycerol-3-phosphate O-acyltransferase activity"/>
    <property type="evidence" value="ECO:0007669"/>
    <property type="project" value="TreeGrafter"/>
</dbReference>
<protein>
    <submittedName>
        <fullName evidence="4">1-acyl-sn-glycerol-3-phosphate acyltransferase</fullName>
    </submittedName>
</protein>
<dbReference type="InterPro" id="IPR002123">
    <property type="entry name" value="Plipid/glycerol_acylTrfase"/>
</dbReference>
<keyword evidence="1" id="KW-0808">Transferase</keyword>
<dbReference type="Proteomes" id="UP001153387">
    <property type="component" value="Unassembled WGS sequence"/>
</dbReference>
<keyword evidence="2 4" id="KW-0012">Acyltransferase</keyword>
<dbReference type="PANTHER" id="PTHR10434">
    <property type="entry name" value="1-ACYL-SN-GLYCEROL-3-PHOSPHATE ACYLTRANSFERASE"/>
    <property type="match status" value="1"/>
</dbReference>
<organism evidence="4 5">
    <name type="scientific">Cohnella ginsengisoli</name>
    <dbReference type="NCBI Taxonomy" id="425004"/>
    <lineage>
        <taxon>Bacteria</taxon>
        <taxon>Bacillati</taxon>
        <taxon>Bacillota</taxon>
        <taxon>Bacilli</taxon>
        <taxon>Bacillales</taxon>
        <taxon>Paenibacillaceae</taxon>
        <taxon>Cohnella</taxon>
    </lineage>
</organism>
<comment type="caution">
    <text evidence="4">The sequence shown here is derived from an EMBL/GenBank/DDBJ whole genome shotgun (WGS) entry which is preliminary data.</text>
</comment>
<dbReference type="SMART" id="SM00563">
    <property type="entry name" value="PlsC"/>
    <property type="match status" value="1"/>
</dbReference>
<evidence type="ECO:0000256" key="1">
    <source>
        <dbReference type="ARBA" id="ARBA00022679"/>
    </source>
</evidence>
<name>A0A9X4KDA9_9BACL</name>
<evidence type="ECO:0000256" key="2">
    <source>
        <dbReference type="ARBA" id="ARBA00023315"/>
    </source>
</evidence>
<dbReference type="SUPFAM" id="SSF69593">
    <property type="entry name" value="Glycerol-3-phosphate (1)-acyltransferase"/>
    <property type="match status" value="1"/>
</dbReference>
<evidence type="ECO:0000313" key="5">
    <source>
        <dbReference type="Proteomes" id="UP001153387"/>
    </source>
</evidence>
<dbReference type="AlphaFoldDB" id="A0A9X4KDA9"/>
<dbReference type="EMBL" id="JAPDHZ010000002">
    <property type="protein sequence ID" value="MDG0789691.1"/>
    <property type="molecule type" value="Genomic_DNA"/>
</dbReference>
<evidence type="ECO:0000313" key="4">
    <source>
        <dbReference type="EMBL" id="MDG0789691.1"/>
    </source>
</evidence>
<evidence type="ECO:0000259" key="3">
    <source>
        <dbReference type="SMART" id="SM00563"/>
    </source>
</evidence>
<gene>
    <name evidence="4" type="ORF">OMP38_01625</name>
</gene>
<dbReference type="PANTHER" id="PTHR10434:SF11">
    <property type="entry name" value="1-ACYL-SN-GLYCEROL-3-PHOSPHATE ACYLTRANSFERASE"/>
    <property type="match status" value="1"/>
</dbReference>
<dbReference type="CDD" id="cd07989">
    <property type="entry name" value="LPLAT_AGPAT-like"/>
    <property type="match status" value="1"/>
</dbReference>
<accession>A0A9X4KDA9</accession>
<dbReference type="RefSeq" id="WP_277563602.1">
    <property type="nucleotide sequence ID" value="NZ_JAPDHZ010000002.1"/>
</dbReference>
<dbReference type="GO" id="GO:0006654">
    <property type="term" value="P:phosphatidic acid biosynthetic process"/>
    <property type="evidence" value="ECO:0007669"/>
    <property type="project" value="TreeGrafter"/>
</dbReference>
<keyword evidence="5" id="KW-1185">Reference proteome</keyword>
<proteinExistence type="predicted"/>
<sequence length="195" mass="20873">MLYRFARLLLRVLFKLLYRFEAIGAGRIPAEGGVILASNHTSLLDPIALGIGVERKVHYMAKAELFNIPGFGALITNLGAFPVKRGGVSKEAIRTAIGILREGKVMGIFPEGTRKDVGLMGKRGAMSMALRAGSAVVPVALVGSYRPFTKMKAVYGAPLDMEKLAGDGSPEAQEAATELLMSRIKEMLNTGKPAQ</sequence>